<evidence type="ECO:0000256" key="3">
    <source>
        <dbReference type="ARBA" id="ARBA00022603"/>
    </source>
</evidence>
<evidence type="ECO:0000256" key="1">
    <source>
        <dbReference type="ARBA" id="ARBA00004969"/>
    </source>
</evidence>
<name>A0AAE1UGW3_9EUCA</name>
<dbReference type="Proteomes" id="UP001292094">
    <property type="component" value="Unassembled WGS sequence"/>
</dbReference>
<comment type="pathway">
    <text evidence="2">Lipid metabolism.</text>
</comment>
<dbReference type="Pfam" id="PF13847">
    <property type="entry name" value="Methyltransf_31"/>
    <property type="match status" value="1"/>
</dbReference>
<evidence type="ECO:0000256" key="4">
    <source>
        <dbReference type="ARBA" id="ARBA00022679"/>
    </source>
</evidence>
<dbReference type="EMBL" id="JAWZYT010000374">
    <property type="protein sequence ID" value="KAK4324168.1"/>
    <property type="molecule type" value="Genomic_DNA"/>
</dbReference>
<comment type="caution">
    <text evidence="9">The sequence shown here is derived from an EMBL/GenBank/DDBJ whole genome shotgun (WGS) entry which is preliminary data.</text>
</comment>
<keyword evidence="4" id="KW-0808">Transferase</keyword>
<dbReference type="AlphaFoldDB" id="A0AAE1UGW3"/>
<evidence type="ECO:0000259" key="8">
    <source>
        <dbReference type="Pfam" id="PF13847"/>
    </source>
</evidence>
<evidence type="ECO:0000256" key="2">
    <source>
        <dbReference type="ARBA" id="ARBA00005189"/>
    </source>
</evidence>
<dbReference type="EC" id="2.1.1.103" evidence="5"/>
<dbReference type="InterPro" id="IPR029063">
    <property type="entry name" value="SAM-dependent_MTases_sf"/>
</dbReference>
<evidence type="ECO:0000313" key="10">
    <source>
        <dbReference type="Proteomes" id="UP001292094"/>
    </source>
</evidence>
<feature type="domain" description="Methyltransferase" evidence="8">
    <location>
        <begin position="76"/>
        <end position="191"/>
    </location>
</feature>
<dbReference type="CDD" id="cd02440">
    <property type="entry name" value="AdoMet_MTases"/>
    <property type="match status" value="1"/>
</dbReference>
<dbReference type="PANTHER" id="PTHR44307:SF2">
    <property type="entry name" value="PHOSPHOETHANOLAMINE METHYLTRANSFERASE ISOFORM X1"/>
    <property type="match status" value="1"/>
</dbReference>
<evidence type="ECO:0000313" key="9">
    <source>
        <dbReference type="EMBL" id="KAK4324168.1"/>
    </source>
</evidence>
<dbReference type="Gene3D" id="3.40.50.150">
    <property type="entry name" value="Vaccinia Virus protein VP39"/>
    <property type="match status" value="1"/>
</dbReference>
<gene>
    <name evidence="9" type="ORF">Pmani_005171</name>
</gene>
<organism evidence="9 10">
    <name type="scientific">Petrolisthes manimaculis</name>
    <dbReference type="NCBI Taxonomy" id="1843537"/>
    <lineage>
        <taxon>Eukaryota</taxon>
        <taxon>Metazoa</taxon>
        <taxon>Ecdysozoa</taxon>
        <taxon>Arthropoda</taxon>
        <taxon>Crustacea</taxon>
        <taxon>Multicrustacea</taxon>
        <taxon>Malacostraca</taxon>
        <taxon>Eumalacostraca</taxon>
        <taxon>Eucarida</taxon>
        <taxon>Decapoda</taxon>
        <taxon>Pleocyemata</taxon>
        <taxon>Anomura</taxon>
        <taxon>Galatheoidea</taxon>
        <taxon>Porcellanidae</taxon>
        <taxon>Petrolisthes</taxon>
    </lineage>
</organism>
<evidence type="ECO:0000256" key="6">
    <source>
        <dbReference type="ARBA" id="ARBA00047619"/>
    </source>
</evidence>
<keyword evidence="10" id="KW-1185">Reference proteome</keyword>
<protein>
    <recommendedName>
        <fullName evidence="5">phosphoethanolamine N-methyltransferase</fullName>
        <ecNumber evidence="5">2.1.1.103</ecNumber>
    </recommendedName>
</protein>
<dbReference type="GO" id="GO:0032259">
    <property type="term" value="P:methylation"/>
    <property type="evidence" value="ECO:0007669"/>
    <property type="project" value="UniProtKB-KW"/>
</dbReference>
<comment type="catalytic activity">
    <reaction evidence="7">
        <text>N-methylethanolamine phosphate + S-adenosyl-L-methionine = N,N-dimethylethanolamine phosphate + S-adenosyl-L-homocysteine + H(+)</text>
        <dbReference type="Rhea" id="RHEA:25321"/>
        <dbReference type="ChEBI" id="CHEBI:15378"/>
        <dbReference type="ChEBI" id="CHEBI:57781"/>
        <dbReference type="ChEBI" id="CHEBI:57856"/>
        <dbReference type="ChEBI" id="CHEBI:58641"/>
        <dbReference type="ChEBI" id="CHEBI:59789"/>
        <dbReference type="EC" id="2.1.1.103"/>
    </reaction>
    <physiologicalReaction direction="left-to-right" evidence="7">
        <dbReference type="Rhea" id="RHEA:25322"/>
    </physiologicalReaction>
</comment>
<evidence type="ECO:0000256" key="7">
    <source>
        <dbReference type="ARBA" id="ARBA00047841"/>
    </source>
</evidence>
<dbReference type="SUPFAM" id="SSF53335">
    <property type="entry name" value="S-adenosyl-L-methionine-dependent methyltransferases"/>
    <property type="match status" value="1"/>
</dbReference>
<dbReference type="PANTHER" id="PTHR44307">
    <property type="entry name" value="PHOSPHOETHANOLAMINE METHYLTRANSFERASE"/>
    <property type="match status" value="1"/>
</dbReference>
<sequence length="288" mass="33074">MSARPPYLAAVTTYYSTTKNNNNNNMSKPASQEFLDSNQYTRHSVLRYERIFGHTWVSTGGETTTKDFLITMGLVPGQRVLDVGCGTGGSAFYMARHYGVHVHGVDLSTNMIDIAQDRHIREDNYVKSKVKFEVGDITKIELPKQSYDVIYSRDTILHIPTKEQLFKTFYSWLKPGGTVFITDYCRGDQQHSQEFLSYVEKRGYDLRTAKGYGKVIEAAGFTQVEATDLTPTFINILTNELKYFKPQYQAFIKDYSEKDYKEIVEGWETKLVRCRSGDQAWGMFKARK</sequence>
<dbReference type="InterPro" id="IPR025714">
    <property type="entry name" value="Methyltranfer_dom"/>
</dbReference>
<accession>A0AAE1UGW3</accession>
<comment type="catalytic activity">
    <reaction evidence="6">
        <text>N,N-dimethylethanolamine phosphate + S-adenosyl-L-methionine = phosphocholine + S-adenosyl-L-homocysteine + H(+)</text>
        <dbReference type="Rhea" id="RHEA:25325"/>
        <dbReference type="ChEBI" id="CHEBI:15378"/>
        <dbReference type="ChEBI" id="CHEBI:57856"/>
        <dbReference type="ChEBI" id="CHEBI:58641"/>
        <dbReference type="ChEBI" id="CHEBI:59789"/>
        <dbReference type="ChEBI" id="CHEBI:295975"/>
        <dbReference type="EC" id="2.1.1.103"/>
    </reaction>
    <physiologicalReaction direction="left-to-right" evidence="6">
        <dbReference type="Rhea" id="RHEA:25326"/>
    </physiologicalReaction>
</comment>
<keyword evidence="3" id="KW-0489">Methyltransferase</keyword>
<comment type="pathway">
    <text evidence="1">Phospholipid metabolism; phosphatidylcholine biosynthesis.</text>
</comment>
<dbReference type="GO" id="GO:0000234">
    <property type="term" value="F:phosphoethanolamine N-methyltransferase activity"/>
    <property type="evidence" value="ECO:0007669"/>
    <property type="project" value="UniProtKB-EC"/>
</dbReference>
<proteinExistence type="predicted"/>
<evidence type="ECO:0000256" key="5">
    <source>
        <dbReference type="ARBA" id="ARBA00035674"/>
    </source>
</evidence>
<reference evidence="9" key="1">
    <citation type="submission" date="2023-11" db="EMBL/GenBank/DDBJ databases">
        <title>Genome assemblies of two species of porcelain crab, Petrolisthes cinctipes and Petrolisthes manimaculis (Anomura: Porcellanidae).</title>
        <authorList>
            <person name="Angst P."/>
        </authorList>
    </citation>
    <scope>NUCLEOTIDE SEQUENCE</scope>
    <source>
        <strain evidence="9">PB745_02</strain>
        <tissue evidence="9">Gill</tissue>
    </source>
</reference>